<reference evidence="1" key="2">
    <citation type="submission" date="2020-09" db="EMBL/GenBank/DDBJ databases">
        <authorList>
            <person name="Sun Q."/>
            <person name="Ohkuma M."/>
        </authorList>
    </citation>
    <scope>NUCLEOTIDE SEQUENCE</scope>
    <source>
        <strain evidence="1">JCM 3086</strain>
    </source>
</reference>
<organism evidence="1 2">
    <name type="scientific">Streptomyces brasiliensis</name>
    <dbReference type="NCBI Taxonomy" id="1954"/>
    <lineage>
        <taxon>Bacteria</taxon>
        <taxon>Bacillati</taxon>
        <taxon>Actinomycetota</taxon>
        <taxon>Actinomycetes</taxon>
        <taxon>Kitasatosporales</taxon>
        <taxon>Streptomycetaceae</taxon>
        <taxon>Streptomyces</taxon>
    </lineage>
</organism>
<dbReference type="Pfam" id="PF04250">
    <property type="entry name" value="DUF429"/>
    <property type="match status" value="1"/>
</dbReference>
<sequence>MGTASGSSFWDRGCCYVAARLVREGWGGMDVLGVDACGKQGWVGIRLTDGAYAGSLVDPRLERLIERAAKVDAIAVDMPLGLVEKGWRAADLAARALLGVRRSSVFPIAPRSVWQEPDYGAAADRCQELTGNRLSRQAWALRPKLLEARACWLADERIHEVHPEVSFYALADGVPLAYAKKTWRGQNLRRSLLAEAGLVLPDELGEAERIPVDDVLDAAVAAWSAHRIVLGTANRIPEVPEPDAEGRLVEIRY</sequence>
<dbReference type="Proteomes" id="UP000657574">
    <property type="component" value="Unassembled WGS sequence"/>
</dbReference>
<keyword evidence="2" id="KW-1185">Reference proteome</keyword>
<accession>A0A917P0Q3</accession>
<dbReference type="AlphaFoldDB" id="A0A917P0Q3"/>
<evidence type="ECO:0008006" key="3">
    <source>
        <dbReference type="Google" id="ProtNLM"/>
    </source>
</evidence>
<evidence type="ECO:0000313" key="1">
    <source>
        <dbReference type="EMBL" id="GGJ48371.1"/>
    </source>
</evidence>
<name>A0A917P0Q3_9ACTN</name>
<comment type="caution">
    <text evidence="1">The sequence shown here is derived from an EMBL/GenBank/DDBJ whole genome shotgun (WGS) entry which is preliminary data.</text>
</comment>
<proteinExistence type="predicted"/>
<reference evidence="1" key="1">
    <citation type="journal article" date="2014" name="Int. J. Syst. Evol. Microbiol.">
        <title>Complete genome sequence of Corynebacterium casei LMG S-19264T (=DSM 44701T), isolated from a smear-ripened cheese.</title>
        <authorList>
            <consortium name="US DOE Joint Genome Institute (JGI-PGF)"/>
            <person name="Walter F."/>
            <person name="Albersmeier A."/>
            <person name="Kalinowski J."/>
            <person name="Ruckert C."/>
        </authorList>
    </citation>
    <scope>NUCLEOTIDE SEQUENCE</scope>
    <source>
        <strain evidence="1">JCM 3086</strain>
    </source>
</reference>
<evidence type="ECO:0000313" key="2">
    <source>
        <dbReference type="Proteomes" id="UP000657574"/>
    </source>
</evidence>
<dbReference type="EMBL" id="BMQA01000035">
    <property type="protein sequence ID" value="GGJ48371.1"/>
    <property type="molecule type" value="Genomic_DNA"/>
</dbReference>
<protein>
    <recommendedName>
        <fullName evidence="3">DUF429 domain-containing protein</fullName>
    </recommendedName>
</protein>
<dbReference type="InterPro" id="IPR007362">
    <property type="entry name" value="DUF429"/>
</dbReference>
<gene>
    <name evidence="1" type="ORF">GCM10010121_069390</name>
</gene>